<dbReference type="PANTHER" id="PTHR10783:SF103">
    <property type="entry name" value="SOLUTE CARRIER FAMILY 53 MEMBER 1"/>
    <property type="match status" value="1"/>
</dbReference>
<evidence type="ECO:0000259" key="2">
    <source>
        <dbReference type="PROSITE" id="PS51382"/>
    </source>
</evidence>
<feature type="compositionally biased region" description="Polar residues" evidence="1">
    <location>
        <begin position="60"/>
        <end position="69"/>
    </location>
</feature>
<evidence type="ECO:0000313" key="4">
    <source>
        <dbReference type="Proteomes" id="UP001221142"/>
    </source>
</evidence>
<feature type="compositionally biased region" description="Polar residues" evidence="1">
    <location>
        <begin position="82"/>
        <end position="101"/>
    </location>
</feature>
<dbReference type="Pfam" id="PF03105">
    <property type="entry name" value="SPX"/>
    <property type="match status" value="1"/>
</dbReference>
<feature type="domain" description="SPX" evidence="2">
    <location>
        <begin position="1"/>
        <end position="228"/>
    </location>
</feature>
<keyword evidence="4" id="KW-1185">Reference proteome</keyword>
<dbReference type="InterPro" id="IPR004331">
    <property type="entry name" value="SPX_dom"/>
</dbReference>
<proteinExistence type="predicted"/>
<sequence length="228" mass="26104">MKFARYLEDTQTPEWKRAYIDYRLLKKKIAAIQRASGVPHLDESPVIDQDEQLTPPPPSGQQNLYQTVSHDGVLSPAHSHHWQTSSAPFPEQSSVTSRVSLQRAQTLPVSIPASAHISPTQPPIRGRAPSFGRLFSSKKDSKNFMRLRPQPPHPYSDLPLRQLIPLLSPLERAFFSTLDAEVEKIETFYVTREEEMRQRTDLLEKQLEELSEHKKSLHTPRARRGTQI</sequence>
<organism evidence="3 4">
    <name type="scientific">Roridomyces roridus</name>
    <dbReference type="NCBI Taxonomy" id="1738132"/>
    <lineage>
        <taxon>Eukaryota</taxon>
        <taxon>Fungi</taxon>
        <taxon>Dikarya</taxon>
        <taxon>Basidiomycota</taxon>
        <taxon>Agaricomycotina</taxon>
        <taxon>Agaricomycetes</taxon>
        <taxon>Agaricomycetidae</taxon>
        <taxon>Agaricales</taxon>
        <taxon>Marasmiineae</taxon>
        <taxon>Mycenaceae</taxon>
        <taxon>Roridomyces</taxon>
    </lineage>
</organism>
<dbReference type="PANTHER" id="PTHR10783">
    <property type="entry name" value="XENOTROPIC AND POLYTROPIC RETROVIRUS RECEPTOR 1-RELATED"/>
    <property type="match status" value="1"/>
</dbReference>
<name>A0AAD7BZD6_9AGAR</name>
<dbReference type="GO" id="GO:0000822">
    <property type="term" value="F:inositol hexakisphosphate binding"/>
    <property type="evidence" value="ECO:0007669"/>
    <property type="project" value="TreeGrafter"/>
</dbReference>
<dbReference type="GO" id="GO:0005886">
    <property type="term" value="C:plasma membrane"/>
    <property type="evidence" value="ECO:0007669"/>
    <property type="project" value="TreeGrafter"/>
</dbReference>
<reference evidence="3" key="1">
    <citation type="submission" date="2023-03" db="EMBL/GenBank/DDBJ databases">
        <title>Massive genome expansion in bonnet fungi (Mycena s.s.) driven by repeated elements and novel gene families across ecological guilds.</title>
        <authorList>
            <consortium name="Lawrence Berkeley National Laboratory"/>
            <person name="Harder C.B."/>
            <person name="Miyauchi S."/>
            <person name="Viragh M."/>
            <person name="Kuo A."/>
            <person name="Thoen E."/>
            <person name="Andreopoulos B."/>
            <person name="Lu D."/>
            <person name="Skrede I."/>
            <person name="Drula E."/>
            <person name="Henrissat B."/>
            <person name="Morin E."/>
            <person name="Kohler A."/>
            <person name="Barry K."/>
            <person name="LaButti K."/>
            <person name="Morin E."/>
            <person name="Salamov A."/>
            <person name="Lipzen A."/>
            <person name="Mereny Z."/>
            <person name="Hegedus B."/>
            <person name="Baldrian P."/>
            <person name="Stursova M."/>
            <person name="Weitz H."/>
            <person name="Taylor A."/>
            <person name="Grigoriev I.V."/>
            <person name="Nagy L.G."/>
            <person name="Martin F."/>
            <person name="Kauserud H."/>
        </authorList>
    </citation>
    <scope>NUCLEOTIDE SEQUENCE</scope>
    <source>
        <strain evidence="3">9284</strain>
    </source>
</reference>
<evidence type="ECO:0000256" key="1">
    <source>
        <dbReference type="SAM" id="MobiDB-lite"/>
    </source>
</evidence>
<accession>A0AAD7BZD6</accession>
<dbReference type="Proteomes" id="UP001221142">
    <property type="component" value="Unassembled WGS sequence"/>
</dbReference>
<dbReference type="AlphaFoldDB" id="A0AAD7BZD6"/>
<dbReference type="GO" id="GO:0016036">
    <property type="term" value="P:cellular response to phosphate starvation"/>
    <property type="evidence" value="ECO:0007669"/>
    <property type="project" value="TreeGrafter"/>
</dbReference>
<gene>
    <name evidence="3" type="ORF">FB45DRAFT_476895</name>
</gene>
<protein>
    <submittedName>
        <fullName evidence="3">SPX domain-containing protein</fullName>
    </submittedName>
</protein>
<dbReference type="GO" id="GO:0005794">
    <property type="term" value="C:Golgi apparatus"/>
    <property type="evidence" value="ECO:0007669"/>
    <property type="project" value="TreeGrafter"/>
</dbReference>
<dbReference type="PROSITE" id="PS51382">
    <property type="entry name" value="SPX"/>
    <property type="match status" value="1"/>
</dbReference>
<evidence type="ECO:0000313" key="3">
    <source>
        <dbReference type="EMBL" id="KAJ7634889.1"/>
    </source>
</evidence>
<comment type="caution">
    <text evidence="3">The sequence shown here is derived from an EMBL/GenBank/DDBJ whole genome shotgun (WGS) entry which is preliminary data.</text>
</comment>
<dbReference type="EMBL" id="JARKIF010000007">
    <property type="protein sequence ID" value="KAJ7634889.1"/>
    <property type="molecule type" value="Genomic_DNA"/>
</dbReference>
<feature type="region of interest" description="Disordered" evidence="1">
    <location>
        <begin position="37"/>
        <end position="101"/>
    </location>
</feature>
<dbReference type="GO" id="GO:0006817">
    <property type="term" value="P:phosphate ion transport"/>
    <property type="evidence" value="ECO:0007669"/>
    <property type="project" value="TreeGrafter"/>
</dbReference>